<sequence>MKYYLLLILFGFSINIVAQQKITFNYDAAGNQTLRELCLSGCTAKMSKEIPKEIDAITDEDLQKFSPEDVISYYPNPVREELYLKWELKDGNSVSSIVVYGLNGQTLNTYHKTKKINTQNISFQSYPTGVYIVALIYTSGDQKTIKIIKQ</sequence>
<reference evidence="3" key="1">
    <citation type="submission" date="2022-10" db="EMBL/GenBank/DDBJ databases">
        <title>Two novel species of Flavobacterium.</title>
        <authorList>
            <person name="Liu Q."/>
            <person name="Xin Y.-H."/>
        </authorList>
    </citation>
    <scope>NUCLEOTIDE SEQUENCE</scope>
    <source>
        <strain evidence="3">LS1R47</strain>
    </source>
</reference>
<dbReference type="Pfam" id="PF18962">
    <property type="entry name" value="Por_Secre_tail"/>
    <property type="match status" value="1"/>
</dbReference>
<feature type="domain" description="Secretion system C-terminal sorting" evidence="2">
    <location>
        <begin position="74"/>
        <end position="147"/>
    </location>
</feature>
<evidence type="ECO:0000259" key="2">
    <source>
        <dbReference type="Pfam" id="PF18962"/>
    </source>
</evidence>
<keyword evidence="1" id="KW-0732">Signal</keyword>
<evidence type="ECO:0000313" key="3">
    <source>
        <dbReference type="EMBL" id="MCV9930890.1"/>
    </source>
</evidence>
<dbReference type="NCBIfam" id="TIGR04183">
    <property type="entry name" value="Por_Secre_tail"/>
    <property type="match status" value="1"/>
</dbReference>
<gene>
    <name evidence="3" type="ORF">OIU80_01215</name>
</gene>
<comment type="caution">
    <text evidence="3">The sequence shown here is derived from an EMBL/GenBank/DDBJ whole genome shotgun (WGS) entry which is preliminary data.</text>
</comment>
<protein>
    <submittedName>
        <fullName evidence="3">T9SS type A sorting domain-containing protein</fullName>
    </submittedName>
</protein>
<dbReference type="AlphaFoldDB" id="A0A9X2ZHN9"/>
<dbReference type="InterPro" id="IPR026444">
    <property type="entry name" value="Secre_tail"/>
</dbReference>
<evidence type="ECO:0000313" key="4">
    <source>
        <dbReference type="Proteomes" id="UP001151133"/>
    </source>
</evidence>
<proteinExistence type="predicted"/>
<name>A0A9X2ZHN9_9FLAO</name>
<dbReference type="RefSeq" id="WP_264285291.1">
    <property type="nucleotide sequence ID" value="NZ_JAOZEV010000001.1"/>
</dbReference>
<accession>A0A9X2ZHN9</accession>
<keyword evidence="4" id="KW-1185">Reference proteome</keyword>
<organism evidence="3 4">
    <name type="scientific">Flavobacterium frigoritolerans</name>
    <dbReference type="NCBI Taxonomy" id="2987686"/>
    <lineage>
        <taxon>Bacteria</taxon>
        <taxon>Pseudomonadati</taxon>
        <taxon>Bacteroidota</taxon>
        <taxon>Flavobacteriia</taxon>
        <taxon>Flavobacteriales</taxon>
        <taxon>Flavobacteriaceae</taxon>
        <taxon>Flavobacterium</taxon>
    </lineage>
</organism>
<dbReference type="EMBL" id="JAOZEV010000001">
    <property type="protein sequence ID" value="MCV9930890.1"/>
    <property type="molecule type" value="Genomic_DNA"/>
</dbReference>
<dbReference type="Proteomes" id="UP001151133">
    <property type="component" value="Unassembled WGS sequence"/>
</dbReference>
<evidence type="ECO:0000256" key="1">
    <source>
        <dbReference type="ARBA" id="ARBA00022729"/>
    </source>
</evidence>